<dbReference type="NCBIfam" id="TIGR01954">
    <property type="entry name" value="nusA_Cterm_rpt"/>
    <property type="match status" value="1"/>
</dbReference>
<dbReference type="InterPro" id="IPR010213">
    <property type="entry name" value="TF_NusA"/>
</dbReference>
<dbReference type="InterPro" id="IPR009019">
    <property type="entry name" value="KH_sf_prok-type"/>
</dbReference>
<dbReference type="Proteomes" id="UP000422232">
    <property type="component" value="Chromosome"/>
</dbReference>
<gene>
    <name evidence="1 2" type="primary">nusA</name>
    <name evidence="2" type="ORF">Psal009_03266</name>
</gene>
<dbReference type="PANTHER" id="PTHR22648">
    <property type="entry name" value="TRANSCRIPTION TERMINATION FACTOR NUSA"/>
    <property type="match status" value="1"/>
</dbReference>
<dbReference type="GO" id="GO:0003700">
    <property type="term" value="F:DNA-binding transcription factor activity"/>
    <property type="evidence" value="ECO:0007669"/>
    <property type="project" value="InterPro"/>
</dbReference>
<dbReference type="InterPro" id="IPR010995">
    <property type="entry name" value="DNA_repair_Rad51/TF_NusA_a-hlx"/>
</dbReference>
<keyword evidence="1" id="KW-0806">Transcription termination</keyword>
<sequence length="505" mass="56408">MGNKEILFIVEAISNEKGVDKDIIFEAVETALAAATRKRSGIDMDVRVDIDQKTGDYDTYRRWTVIDDDEVEDTLESPDREVWLSVHRQENAAAKPGDIIEEPMASIEFGRIAAQTARQVIMQKVREAERNKIAEAYLSRVGELVSGVVKRATRESIIIDLGAAGAEAMLPREQMIDREIFRPGDRVRAYLMEVRKEARGPQLILTRASNEFLLELFKIEVPEVSEELIEIKAVARDPGLRAKVAVKTNDQRLDPIGACVGMRGARVQAISGELNNERIDIVLWDDNPMQLVINAMSPAEVDSIVVDEDSHSMDIAVAEESLSQAIGRNGQNVRLASGLTGWTLNVMSVNDANEKNQAEVEKLLKTFIDKLGIDDETAEVLIEEGFASIEEIAYVPQQEMMELEGFDEEIVTELRQRAKDALLTQELADEAQLEEFGLTDELLNMEGMTRDLALKLAKHEILTMDDLAEQAVADLLEITTELNEKEAGQLIMTARAPWFAEDNKD</sequence>
<protein>
    <recommendedName>
        <fullName evidence="1">Transcription termination/antitermination protein NusA</fullName>
    </recommendedName>
</protein>
<dbReference type="InterPro" id="IPR058582">
    <property type="entry name" value="KH_NusA_2nd"/>
</dbReference>
<dbReference type="Gene3D" id="1.10.150.20">
    <property type="entry name" value="5' to 3' exonuclease, C-terminal subdomain"/>
    <property type="match status" value="2"/>
</dbReference>
<dbReference type="GO" id="GO:0031564">
    <property type="term" value="P:transcription antitermination"/>
    <property type="evidence" value="ECO:0007669"/>
    <property type="project" value="UniProtKB-UniRule"/>
</dbReference>
<dbReference type="Pfam" id="PF08529">
    <property type="entry name" value="NusA_N"/>
    <property type="match status" value="1"/>
</dbReference>
<name>A0A9Q5VJR3_PISSA</name>
<dbReference type="PROSITE" id="PS50084">
    <property type="entry name" value="KH_TYPE_1"/>
    <property type="match status" value="1"/>
</dbReference>
<proteinExistence type="inferred from homology"/>
<evidence type="ECO:0000256" key="1">
    <source>
        <dbReference type="HAMAP-Rule" id="MF_00945"/>
    </source>
</evidence>
<dbReference type="AlphaFoldDB" id="A0A9Q5VJR3"/>
<dbReference type="InterPro" id="IPR012340">
    <property type="entry name" value="NA-bd_OB-fold"/>
</dbReference>
<dbReference type="SUPFAM" id="SSF47794">
    <property type="entry name" value="Rad51 N-terminal domain-like"/>
    <property type="match status" value="2"/>
</dbReference>
<dbReference type="SUPFAM" id="SSF50249">
    <property type="entry name" value="Nucleic acid-binding proteins"/>
    <property type="match status" value="1"/>
</dbReference>
<dbReference type="SUPFAM" id="SSF54814">
    <property type="entry name" value="Prokaryotic type KH domain (KH-domain type II)"/>
    <property type="match status" value="2"/>
</dbReference>
<evidence type="ECO:0000313" key="2">
    <source>
        <dbReference type="EMBL" id="QGO07323.1"/>
    </source>
</evidence>
<dbReference type="FunFam" id="3.30.300.20:FF:000005">
    <property type="entry name" value="Transcription termination/antitermination protein NusA"/>
    <property type="match status" value="1"/>
</dbReference>
<dbReference type="InterPro" id="IPR036555">
    <property type="entry name" value="NusA_N_sf"/>
</dbReference>
<dbReference type="InterPro" id="IPR010214">
    <property type="entry name" value="Tscrpt_termin_fac_NusA_C_rpt"/>
</dbReference>
<dbReference type="EMBL" id="CP038908">
    <property type="protein sequence ID" value="QGO07323.1"/>
    <property type="molecule type" value="Genomic_DNA"/>
</dbReference>
<organism evidence="2 3">
    <name type="scientific">Piscirickettsia salmonis</name>
    <dbReference type="NCBI Taxonomy" id="1238"/>
    <lineage>
        <taxon>Bacteria</taxon>
        <taxon>Pseudomonadati</taxon>
        <taxon>Pseudomonadota</taxon>
        <taxon>Gammaproteobacteria</taxon>
        <taxon>Thiotrichales</taxon>
        <taxon>Piscirickettsiaceae</taxon>
        <taxon>Piscirickettsia</taxon>
    </lineage>
</organism>
<dbReference type="GO" id="GO:0003723">
    <property type="term" value="F:RNA binding"/>
    <property type="evidence" value="ECO:0007669"/>
    <property type="project" value="UniProtKB-UniRule"/>
</dbReference>
<keyword evidence="1" id="KW-0963">Cytoplasm</keyword>
<dbReference type="Pfam" id="PF00575">
    <property type="entry name" value="S1"/>
    <property type="match status" value="1"/>
</dbReference>
<dbReference type="Gene3D" id="2.40.50.140">
    <property type="entry name" value="Nucleic acid-binding proteins"/>
    <property type="match status" value="1"/>
</dbReference>
<dbReference type="RefSeq" id="WP_016209245.1">
    <property type="nucleotide sequence ID" value="NZ_CP012413.1"/>
</dbReference>
<dbReference type="SMART" id="SM00316">
    <property type="entry name" value="S1"/>
    <property type="match status" value="1"/>
</dbReference>
<dbReference type="InterPro" id="IPR015946">
    <property type="entry name" value="KH_dom-like_a/b"/>
</dbReference>
<dbReference type="FunFam" id="3.30.300.20:FF:000002">
    <property type="entry name" value="Transcription termination/antitermination protein NusA"/>
    <property type="match status" value="1"/>
</dbReference>
<dbReference type="GO" id="GO:0006353">
    <property type="term" value="P:DNA-templated transcription termination"/>
    <property type="evidence" value="ECO:0007669"/>
    <property type="project" value="UniProtKB-UniRule"/>
</dbReference>
<comment type="subcellular location">
    <subcellularLocation>
        <location evidence="1">Cytoplasm</location>
    </subcellularLocation>
</comment>
<dbReference type="PANTHER" id="PTHR22648:SF0">
    <property type="entry name" value="TRANSCRIPTION TERMINATION_ANTITERMINATION PROTEIN NUSA"/>
    <property type="match status" value="1"/>
</dbReference>
<comment type="function">
    <text evidence="1">Participates in both transcription termination and antitermination.</text>
</comment>
<dbReference type="SUPFAM" id="SSF69705">
    <property type="entry name" value="Transcription factor NusA, N-terminal domain"/>
    <property type="match status" value="1"/>
</dbReference>
<dbReference type="Gene3D" id="3.30.300.20">
    <property type="match status" value="2"/>
</dbReference>
<dbReference type="CDD" id="cd02134">
    <property type="entry name" value="KH-II_NusA_rpt1"/>
    <property type="match status" value="1"/>
</dbReference>
<dbReference type="Pfam" id="PF26594">
    <property type="entry name" value="KH_NusA_2nd"/>
    <property type="match status" value="1"/>
</dbReference>
<dbReference type="Pfam" id="PF14520">
    <property type="entry name" value="HHH_5"/>
    <property type="match status" value="1"/>
</dbReference>
<dbReference type="InterPro" id="IPR030842">
    <property type="entry name" value="TF_NusA_bacterial"/>
</dbReference>
<dbReference type="PROSITE" id="PS50126">
    <property type="entry name" value="S1"/>
    <property type="match status" value="1"/>
</dbReference>
<dbReference type="CDD" id="cd04455">
    <property type="entry name" value="S1_NusA"/>
    <property type="match status" value="1"/>
</dbReference>
<keyword evidence="1" id="KW-0889">Transcription antitermination</keyword>
<dbReference type="GO" id="GO:0005829">
    <property type="term" value="C:cytosol"/>
    <property type="evidence" value="ECO:0007669"/>
    <property type="project" value="TreeGrafter"/>
</dbReference>
<dbReference type="InterPro" id="IPR003029">
    <property type="entry name" value="S1_domain"/>
</dbReference>
<dbReference type="InterPro" id="IPR025249">
    <property type="entry name" value="TF_NusA_KH_1st"/>
</dbReference>
<dbReference type="CDD" id="cd22529">
    <property type="entry name" value="KH-II_NusA_rpt2"/>
    <property type="match status" value="1"/>
</dbReference>
<keyword evidence="3" id="KW-1185">Reference proteome</keyword>
<reference evidence="2 3" key="1">
    <citation type="submission" date="2019-04" db="EMBL/GenBank/DDBJ databases">
        <title>Complete genome sequencing of Piscirickettsia salmonis strain Psal-009.</title>
        <authorList>
            <person name="Schober I."/>
            <person name="Bunk B."/>
            <person name="Sproer C."/>
            <person name="Carril G.P."/>
            <person name="Riedel T."/>
            <person name="Flores-Herrera P.A."/>
            <person name="Nourdin-Galindo G."/>
            <person name="Marshall S.H."/>
            <person name="Overmann J."/>
        </authorList>
    </citation>
    <scope>NUCLEOTIDE SEQUENCE [LARGE SCALE GENOMIC DNA]</scope>
    <source>
        <strain evidence="2 3">Psal-009</strain>
    </source>
</reference>
<dbReference type="Pfam" id="PF13184">
    <property type="entry name" value="KH_NusA_1st"/>
    <property type="match status" value="1"/>
</dbReference>
<evidence type="ECO:0000313" key="3">
    <source>
        <dbReference type="Proteomes" id="UP000422232"/>
    </source>
</evidence>
<dbReference type="InterPro" id="IPR013735">
    <property type="entry name" value="TF_NusA_N"/>
</dbReference>
<dbReference type="HAMAP" id="MF_00945_B">
    <property type="entry name" value="NusA_B"/>
    <property type="match status" value="1"/>
</dbReference>
<comment type="subunit">
    <text evidence="1">Monomer. Binds directly to the core enzyme of the DNA-dependent RNA polymerase and to nascent RNA.</text>
</comment>
<accession>A0A9Q5VJR3</accession>
<keyword evidence="1" id="KW-0694">RNA-binding</keyword>
<comment type="similarity">
    <text evidence="1">Belongs to the NusA family.</text>
</comment>
<keyword evidence="1" id="KW-0805">Transcription regulation</keyword>
<dbReference type="GO" id="GO:0000166">
    <property type="term" value="F:nucleotide binding"/>
    <property type="evidence" value="ECO:0007669"/>
    <property type="project" value="InterPro"/>
</dbReference>
<dbReference type="NCBIfam" id="TIGR01953">
    <property type="entry name" value="NusA"/>
    <property type="match status" value="1"/>
</dbReference>
<dbReference type="GeneID" id="66742192"/>
<dbReference type="Gene3D" id="3.30.1480.10">
    <property type="entry name" value="NusA, N-terminal domain"/>
    <property type="match status" value="1"/>
</dbReference>
<keyword evidence="1" id="KW-0804">Transcription</keyword>